<comment type="caution">
    <text evidence="1">The sequence shown here is derived from an EMBL/GenBank/DDBJ whole genome shotgun (WGS) entry which is preliminary data.</text>
</comment>
<keyword evidence="2" id="KW-1185">Reference proteome</keyword>
<protein>
    <submittedName>
        <fullName evidence="1">Uncharacterized protein</fullName>
    </submittedName>
</protein>
<dbReference type="Proteomes" id="UP000035265">
    <property type="component" value="Unassembled WGS sequence"/>
</dbReference>
<gene>
    <name evidence="1" type="ORF">FB00_02735</name>
</gene>
<dbReference type="AlphaFoldDB" id="A0A0H2KVU2"/>
<proteinExistence type="predicted"/>
<dbReference type="RefSeq" id="WP_047231350.1">
    <property type="nucleotide sequence ID" value="NZ_JNBQ01000002.1"/>
</dbReference>
<evidence type="ECO:0000313" key="1">
    <source>
        <dbReference type="EMBL" id="KLN35934.1"/>
    </source>
</evidence>
<evidence type="ECO:0000313" key="2">
    <source>
        <dbReference type="Proteomes" id="UP000035265"/>
    </source>
</evidence>
<reference evidence="1 2" key="1">
    <citation type="submission" date="2014-05" db="EMBL/GenBank/DDBJ databases">
        <title>Cellulosimicrobium funkei U11 genome.</title>
        <authorList>
            <person name="Hu C."/>
            <person name="Gong Y."/>
            <person name="Wan W."/>
            <person name="Jiang M."/>
        </authorList>
    </citation>
    <scope>NUCLEOTIDE SEQUENCE [LARGE SCALE GENOMIC DNA]</scope>
    <source>
        <strain evidence="1 2">U11</strain>
    </source>
</reference>
<dbReference type="PATRIC" id="fig|264251.5.peg.566"/>
<dbReference type="STRING" id="264251.FB00_02735"/>
<organism evidence="1 2">
    <name type="scientific">Cellulosimicrobium funkei</name>
    <dbReference type="NCBI Taxonomy" id="264251"/>
    <lineage>
        <taxon>Bacteria</taxon>
        <taxon>Bacillati</taxon>
        <taxon>Actinomycetota</taxon>
        <taxon>Actinomycetes</taxon>
        <taxon>Micrococcales</taxon>
        <taxon>Promicromonosporaceae</taxon>
        <taxon>Cellulosimicrobium</taxon>
    </lineage>
</organism>
<accession>A0A0H2KVU2</accession>
<dbReference type="EMBL" id="JNBQ01000002">
    <property type="protein sequence ID" value="KLN35934.1"/>
    <property type="molecule type" value="Genomic_DNA"/>
</dbReference>
<sequence length="134" mass="15168">MSWLLMIWCATACTAAAAWWVLRRAGRPPSHRTVGRPGFLRRRPPTPDPLATLALQVRLSELAAEMRRIEADPEVFARAHHYLAVQGAYDALLREACRLTGLSVEDAPLRAGFRTGDDERFREELELSARGWSW</sequence>
<name>A0A0H2KVU2_9MICO</name>